<dbReference type="Gene3D" id="3.30.390.30">
    <property type="match status" value="1"/>
</dbReference>
<dbReference type="InterPro" id="IPR028202">
    <property type="entry name" value="Reductase_C"/>
</dbReference>
<dbReference type="PANTHER" id="PTHR43557">
    <property type="entry name" value="APOPTOSIS-INDUCING FACTOR 1"/>
    <property type="match status" value="1"/>
</dbReference>
<dbReference type="InterPro" id="IPR023753">
    <property type="entry name" value="FAD/NAD-binding_dom"/>
</dbReference>
<feature type="domain" description="Reductase C-terminal" evidence="6">
    <location>
        <begin position="324"/>
        <end position="412"/>
    </location>
</feature>
<evidence type="ECO:0000256" key="2">
    <source>
        <dbReference type="ARBA" id="ARBA00022630"/>
    </source>
</evidence>
<dbReference type="Pfam" id="PF14759">
    <property type="entry name" value="Reductase_C"/>
    <property type="match status" value="1"/>
</dbReference>
<dbReference type="GO" id="GO:0005737">
    <property type="term" value="C:cytoplasm"/>
    <property type="evidence" value="ECO:0007669"/>
    <property type="project" value="TreeGrafter"/>
</dbReference>
<keyword evidence="3" id="KW-0274">FAD</keyword>
<evidence type="ECO:0000256" key="4">
    <source>
        <dbReference type="ARBA" id="ARBA00023002"/>
    </source>
</evidence>
<evidence type="ECO:0000313" key="7">
    <source>
        <dbReference type="EMBL" id="TCO79651.1"/>
    </source>
</evidence>
<comment type="caution">
    <text evidence="7">The sequence shown here is derived from an EMBL/GenBank/DDBJ whole genome shotgun (WGS) entry which is preliminary data.</text>
</comment>
<gene>
    <name evidence="7" type="ORF">EV699_11837</name>
</gene>
<name>A0A4R2KYC3_9GAMM</name>
<dbReference type="InterPro" id="IPR036188">
    <property type="entry name" value="FAD/NAD-bd_sf"/>
</dbReference>
<dbReference type="PANTHER" id="PTHR43557:SF2">
    <property type="entry name" value="RIESKE DOMAIN-CONTAINING PROTEIN-RELATED"/>
    <property type="match status" value="1"/>
</dbReference>
<dbReference type="Pfam" id="PF07992">
    <property type="entry name" value="Pyr_redox_2"/>
    <property type="match status" value="1"/>
</dbReference>
<organism evidence="7 8">
    <name type="scientific">Plasticicumulans lactativorans</name>
    <dbReference type="NCBI Taxonomy" id="1133106"/>
    <lineage>
        <taxon>Bacteria</taxon>
        <taxon>Pseudomonadati</taxon>
        <taxon>Pseudomonadota</taxon>
        <taxon>Gammaproteobacteria</taxon>
        <taxon>Candidatus Competibacteraceae</taxon>
        <taxon>Plasticicumulans</taxon>
    </lineage>
</organism>
<sequence>MRESAEDIVIVGAGETGARAAAALRENGWAGTVTLVGHEPRAPYERPPLSKAVMVAAEAPQPPYILSAERLRENDITLLTGCAVTRIDRAAHAVELADGRRLGYGRLLLATGCSARRLAVPGADPGRLHYLRTYDDALALREQLRPDRHVAIVGGGFIGLELAASARSRGCGVTLIEAGPRLLMRGVPADIAAAVAARHQAAGVTLKPGVGIERVEPAGTRQVLVLSDGSRVECDGIVVGIGAAPNTELAAHSGLAIDNGVAVDARLATADPDIFAAGDCCSFPHPLYDGRRIRLEAWRNAQDQGALAARNLLGAGEDYTAVPWFWSDQYELTLQIAGLPDAGVHTVARPLGDGVQLNFHLAADGRLVAASSIGPNAKIAKEIRVAEMLIARRAQPDANALAAPEVKLKSLL</sequence>
<evidence type="ECO:0000313" key="8">
    <source>
        <dbReference type="Proteomes" id="UP000295765"/>
    </source>
</evidence>
<keyword evidence="2" id="KW-0285">Flavoprotein</keyword>
<keyword evidence="7" id="KW-0223">Dioxygenase</keyword>
<dbReference type="GO" id="GO:0016651">
    <property type="term" value="F:oxidoreductase activity, acting on NAD(P)H"/>
    <property type="evidence" value="ECO:0007669"/>
    <property type="project" value="TreeGrafter"/>
</dbReference>
<keyword evidence="8" id="KW-1185">Reference proteome</keyword>
<dbReference type="PRINTS" id="PR00368">
    <property type="entry name" value="FADPNR"/>
</dbReference>
<dbReference type="SUPFAM" id="SSF51905">
    <property type="entry name" value="FAD/NAD(P)-binding domain"/>
    <property type="match status" value="2"/>
</dbReference>
<dbReference type="OrthoDB" id="9800607at2"/>
<dbReference type="Proteomes" id="UP000295765">
    <property type="component" value="Unassembled WGS sequence"/>
</dbReference>
<proteinExistence type="predicted"/>
<dbReference type="GO" id="GO:0051213">
    <property type="term" value="F:dioxygenase activity"/>
    <property type="evidence" value="ECO:0007669"/>
    <property type="project" value="UniProtKB-KW"/>
</dbReference>
<feature type="domain" description="FAD/NAD(P)-binding" evidence="5">
    <location>
        <begin position="7"/>
        <end position="305"/>
    </location>
</feature>
<dbReference type="RefSeq" id="WP_132544516.1">
    <property type="nucleotide sequence ID" value="NZ_SLWY01000018.1"/>
</dbReference>
<dbReference type="AlphaFoldDB" id="A0A4R2KYC3"/>
<reference evidence="7 8" key="1">
    <citation type="submission" date="2019-03" db="EMBL/GenBank/DDBJ databases">
        <title>Genomic Encyclopedia of Type Strains, Phase IV (KMG-IV): sequencing the most valuable type-strain genomes for metagenomic binning, comparative biology and taxonomic classification.</title>
        <authorList>
            <person name="Goeker M."/>
        </authorList>
    </citation>
    <scope>NUCLEOTIDE SEQUENCE [LARGE SCALE GENOMIC DNA]</scope>
    <source>
        <strain evidence="7 8">DSM 25287</strain>
    </source>
</reference>
<accession>A0A4R2KYC3</accession>
<dbReference type="PRINTS" id="PR00411">
    <property type="entry name" value="PNDRDTASEI"/>
</dbReference>
<dbReference type="SUPFAM" id="SSF55424">
    <property type="entry name" value="FAD/NAD-linked reductases, dimerisation (C-terminal) domain"/>
    <property type="match status" value="1"/>
</dbReference>
<evidence type="ECO:0000259" key="6">
    <source>
        <dbReference type="Pfam" id="PF14759"/>
    </source>
</evidence>
<evidence type="ECO:0000259" key="5">
    <source>
        <dbReference type="Pfam" id="PF07992"/>
    </source>
</evidence>
<protein>
    <submittedName>
        <fullName evidence="7">3-phenylpropionate/trans-cinnamate dioxygenase ferredoxin reductase subunit</fullName>
    </submittedName>
</protein>
<comment type="cofactor">
    <cofactor evidence="1">
        <name>FAD</name>
        <dbReference type="ChEBI" id="CHEBI:57692"/>
    </cofactor>
</comment>
<evidence type="ECO:0000256" key="3">
    <source>
        <dbReference type="ARBA" id="ARBA00022827"/>
    </source>
</evidence>
<dbReference type="InterPro" id="IPR016156">
    <property type="entry name" value="FAD/NAD-linked_Rdtase_dimer_sf"/>
</dbReference>
<dbReference type="Gene3D" id="3.50.50.60">
    <property type="entry name" value="FAD/NAD(P)-binding domain"/>
    <property type="match status" value="2"/>
</dbReference>
<dbReference type="EMBL" id="SLWY01000018">
    <property type="protein sequence ID" value="TCO79651.1"/>
    <property type="molecule type" value="Genomic_DNA"/>
</dbReference>
<keyword evidence="4" id="KW-0560">Oxidoreductase</keyword>
<dbReference type="InterPro" id="IPR050446">
    <property type="entry name" value="FAD-oxidoreductase/Apoptosis"/>
</dbReference>
<evidence type="ECO:0000256" key="1">
    <source>
        <dbReference type="ARBA" id="ARBA00001974"/>
    </source>
</evidence>